<accession>A0A6S6LWW7</accession>
<dbReference type="KEGG" id="gbn:GEOBRER4_12120"/>
<reference evidence="1 2" key="1">
    <citation type="submission" date="2020-06" db="EMBL/GenBank/DDBJ databases">
        <title>Interaction of electrochemicaly active bacteria, Geobacter bremensis R4 on different carbon anode.</title>
        <authorList>
            <person name="Meng L."/>
            <person name="Yoshida N."/>
        </authorList>
    </citation>
    <scope>NUCLEOTIDE SEQUENCE [LARGE SCALE GENOMIC DNA]</scope>
    <source>
        <strain evidence="1 2">R4</strain>
    </source>
</reference>
<protein>
    <submittedName>
        <fullName evidence="1">Uncharacterized protein</fullName>
    </submittedName>
</protein>
<dbReference type="RefSeq" id="WP_185244664.1">
    <property type="nucleotide sequence ID" value="NZ_AP023213.1"/>
</dbReference>
<proteinExistence type="predicted"/>
<sequence>MAQININWHWITYEIGSKWKKDVLPQLGKLEISESDLSSSVYVIRVAGYFAIKYPKAISPVLYIGEGNFKTRIEQHRNWLGNMSEIMSEFPLEIAFCLPKCTGNNHCRHKDTEAAMLHAFKDKFGLAPLKNKQMEYARIDHEYLPRLAFNDAINIGRGVRCDWAIEPMPSNIHYNEYHRV</sequence>
<organism evidence="1 2">
    <name type="scientific">Citrifermentans bremense</name>
    <dbReference type="NCBI Taxonomy" id="60035"/>
    <lineage>
        <taxon>Bacteria</taxon>
        <taxon>Pseudomonadati</taxon>
        <taxon>Thermodesulfobacteriota</taxon>
        <taxon>Desulfuromonadia</taxon>
        <taxon>Geobacterales</taxon>
        <taxon>Geobacteraceae</taxon>
        <taxon>Citrifermentans</taxon>
    </lineage>
</organism>
<evidence type="ECO:0000313" key="2">
    <source>
        <dbReference type="Proteomes" id="UP000515472"/>
    </source>
</evidence>
<keyword evidence="2" id="KW-1185">Reference proteome</keyword>
<dbReference type="AlphaFoldDB" id="A0A6S6LWW7"/>
<name>A0A6S6LWW7_9BACT</name>
<dbReference type="Proteomes" id="UP000515472">
    <property type="component" value="Chromosome"/>
</dbReference>
<evidence type="ECO:0000313" key="1">
    <source>
        <dbReference type="EMBL" id="BCG46462.1"/>
    </source>
</evidence>
<dbReference type="EMBL" id="AP023213">
    <property type="protein sequence ID" value="BCG46462.1"/>
    <property type="molecule type" value="Genomic_DNA"/>
</dbReference>
<gene>
    <name evidence="1" type="ORF">GEOBRER4_n1258</name>
</gene>